<name>A0A839K3S8_9FIRM</name>
<protein>
    <submittedName>
        <fullName evidence="2">Uncharacterized protein</fullName>
    </submittedName>
</protein>
<keyword evidence="1" id="KW-1133">Transmembrane helix</keyword>
<accession>A0A839K3S8</accession>
<dbReference type="InterPro" id="IPR046088">
    <property type="entry name" value="DUF6106"/>
</dbReference>
<feature type="transmembrane region" description="Helical" evidence="1">
    <location>
        <begin position="23"/>
        <end position="56"/>
    </location>
</feature>
<reference evidence="2 3" key="1">
    <citation type="submission" date="2020-07" db="EMBL/GenBank/DDBJ databases">
        <title>Characterization and genome sequencing of isolate MD1, a novel member within the family Lachnospiraceae.</title>
        <authorList>
            <person name="Rettenmaier R."/>
            <person name="Di Bello L."/>
            <person name="Zinser C."/>
            <person name="Scheitz K."/>
            <person name="Liebl W."/>
            <person name="Zverlov V."/>
        </authorList>
    </citation>
    <scope>NUCLEOTIDE SEQUENCE [LARGE SCALE GENOMIC DNA]</scope>
    <source>
        <strain evidence="2 3">MD1</strain>
    </source>
</reference>
<dbReference type="EMBL" id="JACEGA010000001">
    <property type="protein sequence ID" value="MBB2184017.1"/>
    <property type="molecule type" value="Genomic_DNA"/>
</dbReference>
<proteinExistence type="predicted"/>
<keyword evidence="3" id="KW-1185">Reference proteome</keyword>
<organism evidence="2 3">
    <name type="scientific">Variimorphobacter saccharofermentans</name>
    <dbReference type="NCBI Taxonomy" id="2755051"/>
    <lineage>
        <taxon>Bacteria</taxon>
        <taxon>Bacillati</taxon>
        <taxon>Bacillota</taxon>
        <taxon>Clostridia</taxon>
        <taxon>Lachnospirales</taxon>
        <taxon>Lachnospiraceae</taxon>
        <taxon>Variimorphobacter</taxon>
    </lineage>
</organism>
<dbReference type="AlphaFoldDB" id="A0A839K3S8"/>
<evidence type="ECO:0000256" key="1">
    <source>
        <dbReference type="SAM" id="Phobius"/>
    </source>
</evidence>
<gene>
    <name evidence="2" type="ORF">H0486_14145</name>
</gene>
<evidence type="ECO:0000313" key="2">
    <source>
        <dbReference type="EMBL" id="MBB2184017.1"/>
    </source>
</evidence>
<dbReference type="Proteomes" id="UP000574276">
    <property type="component" value="Unassembled WGS sequence"/>
</dbReference>
<keyword evidence="1" id="KW-0472">Membrane</keyword>
<keyword evidence="1" id="KW-0812">Transmembrane</keyword>
<comment type="caution">
    <text evidence="2">The sequence shown here is derived from an EMBL/GenBank/DDBJ whole genome shotgun (WGS) entry which is preliminary data.</text>
</comment>
<evidence type="ECO:0000313" key="3">
    <source>
        <dbReference type="Proteomes" id="UP000574276"/>
    </source>
</evidence>
<dbReference type="RefSeq" id="WP_228353616.1">
    <property type="nucleotide sequence ID" value="NZ_JACEGA010000001.1"/>
</dbReference>
<sequence length="165" mass="18558">MNQMYAEAGVKRKDDAALIGLRALLIFGVAIGVVLVLLGGIFSMIGVVLAAALVYLYPKLSIEYEYVFVDGQIDFDRITGKSKRKTMLRIDMEQVEIVAPEGSHALDGYTYVQVQTKDFSSRDKNNKPYIIIAKVEDKTYRIVFEPSEKMLGMMKQKSPRKIAQL</sequence>
<dbReference type="Pfam" id="PF19601">
    <property type="entry name" value="DUF6106"/>
    <property type="match status" value="1"/>
</dbReference>